<accession>A0A4P6K462</accession>
<gene>
    <name evidence="3" type="ORF">EPA93_46855</name>
</gene>
<dbReference type="SUPFAM" id="SSF56317">
    <property type="entry name" value="Carbon-nitrogen hydrolase"/>
    <property type="match status" value="1"/>
</dbReference>
<evidence type="ECO:0000313" key="3">
    <source>
        <dbReference type="EMBL" id="QBD83088.1"/>
    </source>
</evidence>
<dbReference type="OrthoDB" id="9811121at2"/>
<dbReference type="KEGG" id="kbs:EPA93_46855"/>
<dbReference type="Pfam" id="PF00795">
    <property type="entry name" value="CN_hydrolase"/>
    <property type="match status" value="1"/>
</dbReference>
<proteinExistence type="inferred from homology"/>
<organism evidence="3 4">
    <name type="scientific">Ktedonosporobacter rubrisoli</name>
    <dbReference type="NCBI Taxonomy" id="2509675"/>
    <lineage>
        <taxon>Bacteria</taxon>
        <taxon>Bacillati</taxon>
        <taxon>Chloroflexota</taxon>
        <taxon>Ktedonobacteria</taxon>
        <taxon>Ktedonobacterales</taxon>
        <taxon>Ktedonosporobacteraceae</taxon>
        <taxon>Ktedonosporobacter</taxon>
    </lineage>
</organism>
<dbReference type="GO" id="GO:0016787">
    <property type="term" value="F:hydrolase activity"/>
    <property type="evidence" value="ECO:0007669"/>
    <property type="project" value="UniProtKB-KW"/>
</dbReference>
<dbReference type="CDD" id="cd07581">
    <property type="entry name" value="nitrilase_3"/>
    <property type="match status" value="1"/>
</dbReference>
<protein>
    <submittedName>
        <fullName evidence="3">Carbon-nitrogen hydrolase family protein</fullName>
    </submittedName>
</protein>
<dbReference type="RefSeq" id="WP_129894156.1">
    <property type="nucleotide sequence ID" value="NZ_CP035758.1"/>
</dbReference>
<dbReference type="Proteomes" id="UP000290365">
    <property type="component" value="Chromosome"/>
</dbReference>
<dbReference type="InterPro" id="IPR003010">
    <property type="entry name" value="C-N_Hydrolase"/>
</dbReference>
<evidence type="ECO:0000313" key="4">
    <source>
        <dbReference type="Proteomes" id="UP000290365"/>
    </source>
</evidence>
<evidence type="ECO:0000256" key="1">
    <source>
        <dbReference type="ARBA" id="ARBA00010613"/>
    </source>
</evidence>
<name>A0A4P6K462_KTERU</name>
<dbReference type="AlphaFoldDB" id="A0A4P6K462"/>
<evidence type="ECO:0000259" key="2">
    <source>
        <dbReference type="PROSITE" id="PS50263"/>
    </source>
</evidence>
<comment type="similarity">
    <text evidence="1">Belongs to the carbon-nitrogen hydrolase superfamily. NIT1/NIT2 family.</text>
</comment>
<feature type="domain" description="CN hydrolase" evidence="2">
    <location>
        <begin position="1"/>
        <end position="245"/>
    </location>
</feature>
<reference evidence="3 4" key="1">
    <citation type="submission" date="2019-01" db="EMBL/GenBank/DDBJ databases">
        <title>Ktedonosporobacter rubrisoli SCAWS-G2.</title>
        <authorList>
            <person name="Huang Y."/>
            <person name="Yan B."/>
        </authorList>
    </citation>
    <scope>NUCLEOTIDE SEQUENCE [LARGE SCALE GENOMIC DNA]</scope>
    <source>
        <strain evidence="3 4">SCAWS-G2</strain>
    </source>
</reference>
<dbReference type="Gene3D" id="3.60.110.10">
    <property type="entry name" value="Carbon-nitrogen hydrolase"/>
    <property type="match status" value="1"/>
</dbReference>
<keyword evidence="4" id="KW-1185">Reference proteome</keyword>
<dbReference type="PANTHER" id="PTHR23088:SF27">
    <property type="entry name" value="DEAMINATED GLUTATHIONE AMIDASE"/>
    <property type="match status" value="1"/>
</dbReference>
<dbReference type="InterPro" id="IPR036526">
    <property type="entry name" value="C-N_Hydrolase_sf"/>
</dbReference>
<dbReference type="PROSITE" id="PS50263">
    <property type="entry name" value="CN_HYDROLASE"/>
    <property type="match status" value="1"/>
</dbReference>
<keyword evidence="3" id="KW-0378">Hydrolase</keyword>
<dbReference type="EMBL" id="CP035758">
    <property type="protein sequence ID" value="QBD83088.1"/>
    <property type="molecule type" value="Genomic_DNA"/>
</dbReference>
<sequence length="267" mass="29374">MSTLIAAAQMQSSGIAEENLAKAEAAIRIAAARGAKLIVFPEIFMTGFPPADLKAELVRKASQPLDGPFVRGLSAAARQAGLWVISGMLETAEADAKAYNTTVVLNAQGELVTFYRKTHLFDAFGFKESDAFATGDKLFEPLETPFGRMGLFVCYELRFPEVARYQAERGVDFFIMPSGWVNGSMKEVHWRHLIVARAIENTAYMITSDQTGDKYLGRSLLVDPMGVVLAEGSEGEDLIYADINLERVAEVRGKVPSVAHRRSELYR</sequence>
<dbReference type="PANTHER" id="PTHR23088">
    <property type="entry name" value="NITRILASE-RELATED"/>
    <property type="match status" value="1"/>
</dbReference>